<name>A0A0D0IJU5_9MICO</name>
<dbReference type="InterPro" id="IPR050109">
    <property type="entry name" value="HTH-type_TetR-like_transc_reg"/>
</dbReference>
<comment type="caution">
    <text evidence="6">The sequence shown here is derived from an EMBL/GenBank/DDBJ whole genome shotgun (WGS) entry which is preliminary data.</text>
</comment>
<accession>A0A0D0IJU5</accession>
<dbReference type="Gene3D" id="1.10.10.60">
    <property type="entry name" value="Homeodomain-like"/>
    <property type="match status" value="1"/>
</dbReference>
<dbReference type="PANTHER" id="PTHR30055:SF234">
    <property type="entry name" value="HTH-TYPE TRANSCRIPTIONAL REGULATOR BETI"/>
    <property type="match status" value="1"/>
</dbReference>
<dbReference type="InterPro" id="IPR036271">
    <property type="entry name" value="Tet_transcr_reg_TetR-rel_C_sf"/>
</dbReference>
<keyword evidence="3" id="KW-0804">Transcription</keyword>
<evidence type="ECO:0000259" key="5">
    <source>
        <dbReference type="PROSITE" id="PS50977"/>
    </source>
</evidence>
<reference evidence="6 7" key="1">
    <citation type="submission" date="2015-01" db="EMBL/GenBank/DDBJ databases">
        <title>Draft genome sequence of Leucobacter komagatae strain VKM ST2845.</title>
        <authorList>
            <person name="Karlyshev A.V."/>
            <person name="Kudryashova E.B."/>
        </authorList>
    </citation>
    <scope>NUCLEOTIDE SEQUENCE [LARGE SCALE GENOMIC DNA]</scope>
    <source>
        <strain evidence="6 7">VKM ST2845</strain>
    </source>
</reference>
<dbReference type="Proteomes" id="UP000032120">
    <property type="component" value="Unassembled WGS sequence"/>
</dbReference>
<proteinExistence type="predicted"/>
<keyword evidence="7" id="KW-1185">Reference proteome</keyword>
<evidence type="ECO:0000313" key="6">
    <source>
        <dbReference type="EMBL" id="KIP51337.1"/>
    </source>
</evidence>
<dbReference type="Gene3D" id="1.10.357.10">
    <property type="entry name" value="Tetracycline Repressor, domain 2"/>
    <property type="match status" value="1"/>
</dbReference>
<keyword evidence="2 4" id="KW-0238">DNA-binding</keyword>
<dbReference type="SUPFAM" id="SSF46689">
    <property type="entry name" value="Homeodomain-like"/>
    <property type="match status" value="1"/>
</dbReference>
<evidence type="ECO:0000313" key="7">
    <source>
        <dbReference type="Proteomes" id="UP000032120"/>
    </source>
</evidence>
<dbReference type="InterPro" id="IPR001647">
    <property type="entry name" value="HTH_TetR"/>
</dbReference>
<dbReference type="PRINTS" id="PR00455">
    <property type="entry name" value="HTHTETR"/>
</dbReference>
<evidence type="ECO:0000256" key="4">
    <source>
        <dbReference type="PROSITE-ProRule" id="PRU00335"/>
    </source>
</evidence>
<dbReference type="Pfam" id="PF00440">
    <property type="entry name" value="TetR_N"/>
    <property type="match status" value="1"/>
</dbReference>
<dbReference type="SUPFAM" id="SSF48498">
    <property type="entry name" value="Tetracyclin repressor-like, C-terminal domain"/>
    <property type="match status" value="1"/>
</dbReference>
<gene>
    <name evidence="6" type="ORF">SD72_16040</name>
</gene>
<feature type="DNA-binding region" description="H-T-H motif" evidence="4">
    <location>
        <begin position="27"/>
        <end position="46"/>
    </location>
</feature>
<evidence type="ECO:0000256" key="3">
    <source>
        <dbReference type="ARBA" id="ARBA00023163"/>
    </source>
</evidence>
<dbReference type="RefSeq" id="WP_042545475.1">
    <property type="nucleotide sequence ID" value="NZ_JXSQ01000044.1"/>
</dbReference>
<feature type="domain" description="HTH tetR-type" evidence="5">
    <location>
        <begin position="4"/>
        <end position="64"/>
    </location>
</feature>
<protein>
    <recommendedName>
        <fullName evidence="5">HTH tetR-type domain-containing protein</fullName>
    </recommendedName>
</protein>
<dbReference type="InterPro" id="IPR009057">
    <property type="entry name" value="Homeodomain-like_sf"/>
</dbReference>
<keyword evidence="1" id="KW-0805">Transcription regulation</keyword>
<evidence type="ECO:0000256" key="2">
    <source>
        <dbReference type="ARBA" id="ARBA00023125"/>
    </source>
</evidence>
<dbReference type="AlphaFoldDB" id="A0A0D0IJU5"/>
<dbReference type="GO" id="GO:0000976">
    <property type="term" value="F:transcription cis-regulatory region binding"/>
    <property type="evidence" value="ECO:0007669"/>
    <property type="project" value="TreeGrafter"/>
</dbReference>
<dbReference type="EMBL" id="JXSQ01000044">
    <property type="protein sequence ID" value="KIP51337.1"/>
    <property type="molecule type" value="Genomic_DNA"/>
</dbReference>
<dbReference type="PANTHER" id="PTHR30055">
    <property type="entry name" value="HTH-TYPE TRANSCRIPTIONAL REGULATOR RUTR"/>
    <property type="match status" value="1"/>
</dbReference>
<evidence type="ECO:0000256" key="1">
    <source>
        <dbReference type="ARBA" id="ARBA00023015"/>
    </source>
</evidence>
<sequence length="188" mass="20394">MARVNTRQLITDAAVRVAARHGISGASMDEIAVEAGVAKGSLYYNFASKDAIFERVMRDGFERLGTVLSEARQGEAPGAVRAVAWATLRALRTNPDLARIMAAEVFRTDRPWHEALELARGSVVVQYRDVLREARVARGATAADAEQITETAGAALFGALAGAFLDWLLFRQDQPLELVLDQVLALGE</sequence>
<dbReference type="GO" id="GO:0003700">
    <property type="term" value="F:DNA-binding transcription factor activity"/>
    <property type="evidence" value="ECO:0007669"/>
    <property type="project" value="TreeGrafter"/>
</dbReference>
<dbReference type="OrthoDB" id="3172830at2"/>
<organism evidence="6 7">
    <name type="scientific">Leucobacter komagatae</name>
    <dbReference type="NCBI Taxonomy" id="55969"/>
    <lineage>
        <taxon>Bacteria</taxon>
        <taxon>Bacillati</taxon>
        <taxon>Actinomycetota</taxon>
        <taxon>Actinomycetes</taxon>
        <taxon>Micrococcales</taxon>
        <taxon>Microbacteriaceae</taxon>
        <taxon>Leucobacter</taxon>
    </lineage>
</organism>
<dbReference type="PROSITE" id="PS50977">
    <property type="entry name" value="HTH_TETR_2"/>
    <property type="match status" value="1"/>
</dbReference>